<dbReference type="Proteomes" id="UP000787672">
    <property type="component" value="Unassembled WGS sequence"/>
</dbReference>
<gene>
    <name evidence="3" type="ORF">KQI82_10380</name>
</gene>
<accession>A0ABS6FAJ3</accession>
<evidence type="ECO:0000259" key="2">
    <source>
        <dbReference type="PROSITE" id="PS50943"/>
    </source>
</evidence>
<organism evidence="3 4">
    <name type="scientific">Dysosmobacter acutus</name>
    <dbReference type="NCBI Taxonomy" id="2841504"/>
    <lineage>
        <taxon>Bacteria</taxon>
        <taxon>Bacillati</taxon>
        <taxon>Bacillota</taxon>
        <taxon>Clostridia</taxon>
        <taxon>Eubacteriales</taxon>
        <taxon>Oscillospiraceae</taxon>
        <taxon>Dysosmobacter</taxon>
    </lineage>
</organism>
<dbReference type="PANTHER" id="PTHR46558">
    <property type="entry name" value="TRACRIPTIONAL REGULATORY PROTEIN-RELATED-RELATED"/>
    <property type="match status" value="1"/>
</dbReference>
<dbReference type="PROSITE" id="PS50943">
    <property type="entry name" value="HTH_CROC1"/>
    <property type="match status" value="1"/>
</dbReference>
<evidence type="ECO:0000313" key="3">
    <source>
        <dbReference type="EMBL" id="MBU5627314.1"/>
    </source>
</evidence>
<name>A0ABS6FAJ3_9FIRM</name>
<dbReference type="CDD" id="cd00093">
    <property type="entry name" value="HTH_XRE"/>
    <property type="match status" value="1"/>
</dbReference>
<evidence type="ECO:0000313" key="4">
    <source>
        <dbReference type="Proteomes" id="UP000787672"/>
    </source>
</evidence>
<dbReference type="PANTHER" id="PTHR46558:SF11">
    <property type="entry name" value="HTH-TYPE TRANSCRIPTIONAL REGULATOR XRE"/>
    <property type="match status" value="1"/>
</dbReference>
<keyword evidence="1" id="KW-0238">DNA-binding</keyword>
<evidence type="ECO:0000256" key="1">
    <source>
        <dbReference type="ARBA" id="ARBA00023125"/>
    </source>
</evidence>
<feature type="domain" description="HTH cro/C1-type" evidence="2">
    <location>
        <begin position="6"/>
        <end position="60"/>
    </location>
</feature>
<dbReference type="RefSeq" id="WP_216632684.1">
    <property type="nucleotide sequence ID" value="NZ_JAHLQN010000001.1"/>
</dbReference>
<reference evidence="3 4" key="1">
    <citation type="submission" date="2021-06" db="EMBL/GenBank/DDBJ databases">
        <authorList>
            <person name="Sun Q."/>
            <person name="Li D."/>
        </authorList>
    </citation>
    <scope>NUCLEOTIDE SEQUENCE [LARGE SCALE GENOMIC DNA]</scope>
    <source>
        <strain evidence="3 4">MSJ-2</strain>
    </source>
</reference>
<dbReference type="InterPro" id="IPR001387">
    <property type="entry name" value="Cro/C1-type_HTH"/>
</dbReference>
<keyword evidence="4" id="KW-1185">Reference proteome</keyword>
<protein>
    <submittedName>
        <fullName evidence="3">Helix-turn-helix domain-containing protein</fullName>
    </submittedName>
</protein>
<dbReference type="Pfam" id="PF01381">
    <property type="entry name" value="HTH_3"/>
    <property type="match status" value="1"/>
</dbReference>
<dbReference type="SMART" id="SM00530">
    <property type="entry name" value="HTH_XRE"/>
    <property type="match status" value="1"/>
</dbReference>
<proteinExistence type="predicted"/>
<dbReference type="EMBL" id="JAHLQN010000001">
    <property type="protein sequence ID" value="MBU5627314.1"/>
    <property type="molecule type" value="Genomic_DNA"/>
</dbReference>
<sequence>MEIKRLRDLREDHDRTQQELADYLNMHRSVYRRYESGERETPVWIVDKLADYYQVSTDYLLGRTDDPAQPKRK</sequence>
<comment type="caution">
    <text evidence="3">The sequence shown here is derived from an EMBL/GenBank/DDBJ whole genome shotgun (WGS) entry which is preliminary data.</text>
</comment>